<dbReference type="EMBL" id="QSBY01000006">
    <property type="protein sequence ID" value="RHW72142.1"/>
    <property type="molecule type" value="Genomic_DNA"/>
</dbReference>
<dbReference type="EMBL" id="QSBY01000006">
    <property type="protein sequence ID" value="RHW71827.1"/>
    <property type="molecule type" value="Genomic_DNA"/>
</dbReference>
<proteinExistence type="predicted"/>
<evidence type="ECO:0000313" key="5">
    <source>
        <dbReference type="Proteomes" id="UP000266743"/>
    </source>
</evidence>
<protein>
    <recommendedName>
        <fullName evidence="6">Variant surface glycoprotein</fullName>
    </recommendedName>
</protein>
<evidence type="ECO:0000313" key="2">
    <source>
        <dbReference type="EMBL" id="RHW72071.1"/>
    </source>
</evidence>
<comment type="caution">
    <text evidence="2">The sequence shown here is derived from an EMBL/GenBank/DDBJ whole genome shotgun (WGS) entry which is preliminary data.</text>
</comment>
<evidence type="ECO:0000313" key="1">
    <source>
        <dbReference type="EMBL" id="RHW71827.1"/>
    </source>
</evidence>
<evidence type="ECO:0000313" key="4">
    <source>
        <dbReference type="EMBL" id="RHW72142.1"/>
    </source>
</evidence>
<organism evidence="2">
    <name type="scientific">Trypanosoma brucei equiperdum</name>
    <dbReference type="NCBI Taxonomy" id="630700"/>
    <lineage>
        <taxon>Eukaryota</taxon>
        <taxon>Discoba</taxon>
        <taxon>Euglenozoa</taxon>
        <taxon>Kinetoplastea</taxon>
        <taxon>Metakinetoplastina</taxon>
        <taxon>Trypanosomatida</taxon>
        <taxon>Trypanosomatidae</taxon>
        <taxon>Trypanosoma</taxon>
    </lineage>
</organism>
<dbReference type="Proteomes" id="UP000266743">
    <property type="component" value="Chromosome 6"/>
</dbReference>
<evidence type="ECO:0008006" key="6">
    <source>
        <dbReference type="Google" id="ProtNLM"/>
    </source>
</evidence>
<evidence type="ECO:0000313" key="3">
    <source>
        <dbReference type="EMBL" id="RHW72114.1"/>
    </source>
</evidence>
<gene>
    <name evidence="3" type="ORF">DPX39_060063500</name>
    <name evidence="4" type="ORF">DPX39_060069600</name>
    <name evidence="2" type="ORF">DPX39_060075600</name>
    <name evidence="1" type="ORF">DPX39_060081800</name>
</gene>
<dbReference type="EMBL" id="QSBY01000006">
    <property type="protein sequence ID" value="RHW72071.1"/>
    <property type="molecule type" value="Genomic_DNA"/>
</dbReference>
<sequence length="165" mass="17708">MRELKSAIVFAAAQNTDNSMRAQAVIPLAAARTGASGLTNKLRTCITKGSDLQRKLATLASIHLGLTKLTNLEATAVDEGQTVGNGAADNSKVYQTTTLKKFVDTECQNTLATAAKGSETDIDLKDLRTIKTYKLQQKTGGSNPIKICGIKVRSINTKKRRRASK</sequence>
<dbReference type="EMBL" id="QSBY01000006">
    <property type="protein sequence ID" value="RHW72114.1"/>
    <property type="molecule type" value="Genomic_DNA"/>
</dbReference>
<name>A0A3L6L933_9TRYP</name>
<dbReference type="AlphaFoldDB" id="A0A3L6L933"/>
<accession>A0A3L6L933</accession>
<reference evidence="2 5" key="1">
    <citation type="submission" date="2018-09" db="EMBL/GenBank/DDBJ databases">
        <title>whole genome sequence of T. equiperdum IVM-t1 strain.</title>
        <authorList>
            <person name="Suganuma K."/>
        </authorList>
    </citation>
    <scope>NUCLEOTIDE SEQUENCE [LARGE SCALE GENOMIC DNA]</scope>
    <source>
        <strain evidence="2 5">IVM-t1</strain>
    </source>
</reference>